<dbReference type="PATRIC" id="fig|1359152.3.peg.201"/>
<evidence type="ECO:0000313" key="2">
    <source>
        <dbReference type="Proteomes" id="UP000033441"/>
    </source>
</evidence>
<organism evidence="1 2">
    <name type="scientific">Anaplasma phagocytophilum str. ApMUC09</name>
    <dbReference type="NCBI Taxonomy" id="1359152"/>
    <lineage>
        <taxon>Bacteria</taxon>
        <taxon>Pseudomonadati</taxon>
        <taxon>Pseudomonadota</taxon>
        <taxon>Alphaproteobacteria</taxon>
        <taxon>Rickettsiales</taxon>
        <taxon>Anaplasmataceae</taxon>
        <taxon>Anaplasma</taxon>
        <taxon>phagocytophilum group</taxon>
    </lineage>
</organism>
<comment type="caution">
    <text evidence="1">The sequence shown here is derived from an EMBL/GenBank/DDBJ whole genome shotgun (WGS) entry which is preliminary data.</text>
</comment>
<evidence type="ECO:0000313" key="1">
    <source>
        <dbReference type="EMBL" id="KJV65125.1"/>
    </source>
</evidence>
<dbReference type="AlphaFoldDB" id="A0A0F3NAR5"/>
<name>A0A0F3NAR5_ANAPH</name>
<proteinExistence type="predicted"/>
<protein>
    <submittedName>
        <fullName evidence="1">Uncharacterized protein</fullName>
    </submittedName>
</protein>
<gene>
    <name evidence="1" type="ORF">APHMUC_0189</name>
</gene>
<accession>A0A0F3NAR5</accession>
<dbReference type="Proteomes" id="UP000033441">
    <property type="component" value="Unassembled WGS sequence"/>
</dbReference>
<sequence length="39" mass="4506">MSTNERQPCGILECVHKVREKLGNVVIIVECDSKFRNLF</sequence>
<reference evidence="1 2" key="1">
    <citation type="submission" date="2015-02" db="EMBL/GenBank/DDBJ databases">
        <title>Genome Sequencing of Rickettsiales.</title>
        <authorList>
            <person name="Daugherty S.C."/>
            <person name="Su Q."/>
            <person name="Abolude K."/>
            <person name="Beier-Sexton M."/>
            <person name="Carlyon J.A."/>
            <person name="Carter R."/>
            <person name="Day N.P."/>
            <person name="Dumler S.J."/>
            <person name="Dyachenko V."/>
            <person name="Godinez A."/>
            <person name="Kurtti T.J."/>
            <person name="Lichay M."/>
            <person name="Mullins K.E."/>
            <person name="Ott S."/>
            <person name="Pappas-Brown V."/>
            <person name="Paris D.H."/>
            <person name="Patel P."/>
            <person name="Richards A.L."/>
            <person name="Sadzewicz L."/>
            <person name="Sears K."/>
            <person name="Seidman D."/>
            <person name="Sengamalay N."/>
            <person name="Stenos J."/>
            <person name="Tallon L.J."/>
            <person name="Vincent G."/>
            <person name="Fraser C.M."/>
            <person name="Munderloh U."/>
            <person name="Dunning-Hotopp J.C."/>
        </authorList>
    </citation>
    <scope>NUCLEOTIDE SEQUENCE [LARGE SCALE GENOMIC DNA]</scope>
    <source>
        <strain evidence="1 2">ApMUC09</strain>
    </source>
</reference>
<dbReference type="EMBL" id="LANV01000001">
    <property type="protein sequence ID" value="KJV65125.1"/>
    <property type="molecule type" value="Genomic_DNA"/>
</dbReference>